<evidence type="ECO:0000256" key="1">
    <source>
        <dbReference type="ARBA" id="ARBA00004442"/>
    </source>
</evidence>
<evidence type="ECO:0000259" key="7">
    <source>
        <dbReference type="Pfam" id="PF14322"/>
    </source>
</evidence>
<name>A0ABX7I4N8_9BACT</name>
<evidence type="ECO:0000313" key="9">
    <source>
        <dbReference type="Proteomes" id="UP000612680"/>
    </source>
</evidence>
<comment type="similarity">
    <text evidence="2">Belongs to the SusD family.</text>
</comment>
<evidence type="ECO:0000256" key="5">
    <source>
        <dbReference type="ARBA" id="ARBA00023237"/>
    </source>
</evidence>
<proteinExistence type="inferred from homology"/>
<dbReference type="Pfam" id="PF14322">
    <property type="entry name" value="SusD-like_3"/>
    <property type="match status" value="1"/>
</dbReference>
<dbReference type="RefSeq" id="WP_204662045.1">
    <property type="nucleotide sequence ID" value="NZ_CP056775.1"/>
</dbReference>
<reference evidence="8 9" key="1">
    <citation type="submission" date="2020-06" db="EMBL/GenBank/DDBJ databases">
        <title>Dyadobacter sandarakinus sp. nov., isolated from the soil of the Arctic Yellow River Station.</title>
        <authorList>
            <person name="Zhang Y."/>
            <person name="Peng F."/>
        </authorList>
    </citation>
    <scope>NUCLEOTIDE SEQUENCE [LARGE SCALE GENOMIC DNA]</scope>
    <source>
        <strain evidence="8 9">Q3-56</strain>
    </source>
</reference>
<evidence type="ECO:0000259" key="6">
    <source>
        <dbReference type="Pfam" id="PF07980"/>
    </source>
</evidence>
<gene>
    <name evidence="8" type="ORF">HWI92_07020</name>
</gene>
<protein>
    <submittedName>
        <fullName evidence="8">RagB/SusD family nutrient uptake outer membrane protein</fullName>
    </submittedName>
</protein>
<dbReference type="SUPFAM" id="SSF48452">
    <property type="entry name" value="TPR-like"/>
    <property type="match status" value="1"/>
</dbReference>
<dbReference type="EMBL" id="CP056775">
    <property type="protein sequence ID" value="QRR00673.1"/>
    <property type="molecule type" value="Genomic_DNA"/>
</dbReference>
<comment type="subcellular location">
    <subcellularLocation>
        <location evidence="1">Cell outer membrane</location>
    </subcellularLocation>
</comment>
<feature type="domain" description="SusD-like N-terminal" evidence="7">
    <location>
        <begin position="87"/>
        <end position="240"/>
    </location>
</feature>
<dbReference type="Pfam" id="PF07980">
    <property type="entry name" value="SusD_RagB"/>
    <property type="match status" value="1"/>
</dbReference>
<evidence type="ECO:0000256" key="3">
    <source>
        <dbReference type="ARBA" id="ARBA00022729"/>
    </source>
</evidence>
<organism evidence="8 9">
    <name type="scientific">Dyadobacter sandarakinus</name>
    <dbReference type="NCBI Taxonomy" id="2747268"/>
    <lineage>
        <taxon>Bacteria</taxon>
        <taxon>Pseudomonadati</taxon>
        <taxon>Bacteroidota</taxon>
        <taxon>Cytophagia</taxon>
        <taxon>Cytophagales</taxon>
        <taxon>Spirosomataceae</taxon>
        <taxon>Dyadobacter</taxon>
    </lineage>
</organism>
<dbReference type="InterPro" id="IPR033985">
    <property type="entry name" value="SusD-like_N"/>
</dbReference>
<evidence type="ECO:0000256" key="2">
    <source>
        <dbReference type="ARBA" id="ARBA00006275"/>
    </source>
</evidence>
<evidence type="ECO:0000256" key="4">
    <source>
        <dbReference type="ARBA" id="ARBA00023136"/>
    </source>
</evidence>
<keyword evidence="5" id="KW-0998">Cell outer membrane</keyword>
<feature type="domain" description="RagB/SusD" evidence="6">
    <location>
        <begin position="308"/>
        <end position="561"/>
    </location>
</feature>
<dbReference type="Proteomes" id="UP000612680">
    <property type="component" value="Chromosome"/>
</dbReference>
<keyword evidence="3" id="KW-0732">Signal</keyword>
<evidence type="ECO:0000313" key="8">
    <source>
        <dbReference type="EMBL" id="QRR00673.1"/>
    </source>
</evidence>
<dbReference type="PROSITE" id="PS51257">
    <property type="entry name" value="PROKAR_LIPOPROTEIN"/>
    <property type="match status" value="1"/>
</dbReference>
<keyword evidence="9" id="KW-1185">Reference proteome</keyword>
<sequence>MIKQVKNISITSCLLSLTLLFSGCKENFLDVVPTDRVSDASILSDSVLFEAYVVNRYMGTRLTDKEAEGTLPGFGRGFEYAMWSSLTDESIYNNDDNTWLIQRGQIAPENTGIAGTIWGRSYRSIREINYALANLAQVPMSEGRRNRLRGELQFLRAFRYHDLVRNYGEVVLVGDKVYELGDDLTNMELFNRSEIKAGIEYIAAQLDEAAALLPSDNDNNAWKLGRATKGAALALKSRTLLYGASPLYNAATWQQASAAAKAVMDLNKYTLYTGGYGKLFITNDNPEIIFGRLYAPGARHVCLEIANGPNSYNAWGGNVPVQNLVDDYEMMDGTRVDDAKTSYNPQNPYVGRDPRFYETILYNGATYRGSTIQTYTPGGKDSKDGPSNWNTSKTGYYLRKFMNDNLPIDNPWDVAGTQTWIYFRYAEILLNYAEAQNEASGPDASVYAAINAVRQRPGVMMPVIPAGLSQAQMRERIRNERRVELAFEEHRYYDVRRWKTAPVVENTPAYGIEIGRSGNAFTYKQKEALTGKSFSEKQYWLPIPRSEIQASNNKLEQNPGY</sequence>
<dbReference type="InterPro" id="IPR011990">
    <property type="entry name" value="TPR-like_helical_dom_sf"/>
</dbReference>
<keyword evidence="4" id="KW-0472">Membrane</keyword>
<accession>A0ABX7I4N8</accession>
<dbReference type="InterPro" id="IPR012944">
    <property type="entry name" value="SusD_RagB_dom"/>
</dbReference>
<dbReference type="Gene3D" id="1.25.40.390">
    <property type="match status" value="1"/>
</dbReference>